<dbReference type="GO" id="GO:0005576">
    <property type="term" value="C:extracellular region"/>
    <property type="evidence" value="ECO:0007669"/>
    <property type="project" value="UniProtKB-SubCell"/>
</dbReference>
<evidence type="ECO:0000256" key="4">
    <source>
        <dbReference type="ARBA" id="ARBA00012462"/>
    </source>
</evidence>
<sequence length="634" mass="68940">MKLTRGFALLSLVLAAYASSPLASSLVRHESRSELPTGWQQVHRASADLFLPLRVGLKQPNLLELESLLLDVSHPESPNYGQHWEPERVASHFRPSKQAVDTVRQWLQDEGIATSRLRYDPNGWVVANVTVKEAESLLKTEYNIYEHAETSTKHVACGKGYYLPQHVSEHVDFVTPTIHFDVKVKRENEFEKRTVPGAGKHIGQPGAGAVVPKPGGTIKYVYNIIDELQNCDKTITPNCLRALYKFLYEPLVPQKNDYAIVEYTPQAYLADDMDLFFRNFSKSQVGQRPNLSFGFNGESNLDLQYAMALLGKRQNITLYQVGDLPQGASFNNLLNGLDASYCTFEGGNDPLQDGIYPDPLDGGFKGPEDCGKVKKPANVISTSYGYNEADLTPAYTARQCAEYGKLGLMGVTVLYSSGDFGVAGNSNLCLNPDGSQTLDGKLFNPSFPGGCPFITSIGATQVLPGKKVTDPESACMSVIFSGGGFSNYFAMPDYQKSAVTNYLTKFPPPYSANIWNSTGKSRAFPDISANGANYIIGINGDFGLVFGTSASSPVMGAILTAINDARIAIGKKPIGFINPTIYSSSFKDAFNDITIGSNPGCGTNGFNATEGWDPVTGLGTPNFPKLLAKWLLLP</sequence>
<protein>
    <recommendedName>
        <fullName evidence="4">tripeptidyl-peptidase II</fullName>
        <ecNumber evidence="4">3.4.14.10</ecNumber>
    </recommendedName>
</protein>
<dbReference type="SMART" id="SM00944">
    <property type="entry name" value="Pro-kuma_activ"/>
    <property type="match status" value="1"/>
</dbReference>
<organism evidence="18 19">
    <name type="scientific">Cerrena zonata</name>
    <dbReference type="NCBI Taxonomy" id="2478898"/>
    <lineage>
        <taxon>Eukaryota</taxon>
        <taxon>Fungi</taxon>
        <taxon>Dikarya</taxon>
        <taxon>Basidiomycota</taxon>
        <taxon>Agaricomycotina</taxon>
        <taxon>Agaricomycetes</taxon>
        <taxon>Polyporales</taxon>
        <taxon>Cerrenaceae</taxon>
        <taxon>Cerrena</taxon>
    </lineage>
</organism>
<comment type="catalytic activity">
    <reaction evidence="1">
        <text>Release of an N-terminal tripeptide from a polypeptide.</text>
        <dbReference type="EC" id="3.4.14.10"/>
    </reaction>
</comment>
<evidence type="ECO:0000256" key="16">
    <source>
        <dbReference type="SAM" id="SignalP"/>
    </source>
</evidence>
<feature type="domain" description="Peptidase S53" evidence="17">
    <location>
        <begin position="234"/>
        <end position="633"/>
    </location>
</feature>
<comment type="cofactor">
    <cofactor evidence="15">
        <name>Ca(2+)</name>
        <dbReference type="ChEBI" id="CHEBI:29108"/>
    </cofactor>
    <text evidence="15">Binds 1 Ca(2+) ion per subunit.</text>
</comment>
<comment type="function">
    <text evidence="2">Secreted tripeptidyl-peptidase which degrades proteins at acidic pHs and is involved in virulence.</text>
</comment>
<dbReference type="SUPFAM" id="SSF54897">
    <property type="entry name" value="Protease propeptides/inhibitors"/>
    <property type="match status" value="1"/>
</dbReference>
<evidence type="ECO:0000256" key="8">
    <source>
        <dbReference type="ARBA" id="ARBA00022729"/>
    </source>
</evidence>
<evidence type="ECO:0000256" key="2">
    <source>
        <dbReference type="ARBA" id="ARBA00002451"/>
    </source>
</evidence>
<evidence type="ECO:0000256" key="12">
    <source>
        <dbReference type="ARBA" id="ARBA00023026"/>
    </source>
</evidence>
<evidence type="ECO:0000256" key="11">
    <source>
        <dbReference type="ARBA" id="ARBA00022837"/>
    </source>
</evidence>
<dbReference type="PANTHER" id="PTHR14218:SF19">
    <property type="entry name" value="SERINE PROTEASE AORO, PUTATIVE (AFU_ORTHOLOGUE AFUA_6G10250)-RELATED"/>
    <property type="match status" value="1"/>
</dbReference>
<dbReference type="InterPro" id="IPR050819">
    <property type="entry name" value="Tripeptidyl-peptidase_I"/>
</dbReference>
<evidence type="ECO:0000256" key="10">
    <source>
        <dbReference type="ARBA" id="ARBA00022825"/>
    </source>
</evidence>
<comment type="subcellular location">
    <subcellularLocation>
        <location evidence="3">Secreted</location>
        <location evidence="3">Extracellular space</location>
    </subcellularLocation>
</comment>
<name>A0AAW0FRY7_9APHY</name>
<dbReference type="GO" id="GO:0008240">
    <property type="term" value="F:tripeptidyl-peptidase activity"/>
    <property type="evidence" value="ECO:0007669"/>
    <property type="project" value="UniProtKB-EC"/>
</dbReference>
<feature type="binding site" evidence="15">
    <location>
        <position position="592"/>
    </location>
    <ligand>
        <name>Ca(2+)</name>
        <dbReference type="ChEBI" id="CHEBI:29108"/>
    </ligand>
</feature>
<evidence type="ECO:0000256" key="15">
    <source>
        <dbReference type="PROSITE-ProRule" id="PRU01032"/>
    </source>
</evidence>
<dbReference type="Proteomes" id="UP001385951">
    <property type="component" value="Unassembled WGS sequence"/>
</dbReference>
<comment type="caution">
    <text evidence="15">Lacks conserved residue(s) required for the propagation of feature annotation.</text>
</comment>
<dbReference type="GO" id="GO:0046872">
    <property type="term" value="F:metal ion binding"/>
    <property type="evidence" value="ECO:0007669"/>
    <property type="project" value="UniProtKB-UniRule"/>
</dbReference>
<evidence type="ECO:0000256" key="7">
    <source>
        <dbReference type="ARBA" id="ARBA00022723"/>
    </source>
</evidence>
<feature type="binding site" evidence="15">
    <location>
        <position position="593"/>
    </location>
    <ligand>
        <name>Ca(2+)</name>
        <dbReference type="ChEBI" id="CHEBI:29108"/>
    </ligand>
</feature>
<dbReference type="SUPFAM" id="SSF52743">
    <property type="entry name" value="Subtilisin-like"/>
    <property type="match status" value="1"/>
</dbReference>
<evidence type="ECO:0000313" key="19">
    <source>
        <dbReference type="Proteomes" id="UP001385951"/>
    </source>
</evidence>
<proteinExistence type="predicted"/>
<keyword evidence="14" id="KW-0325">Glycoprotein</keyword>
<keyword evidence="12" id="KW-0843">Virulence</keyword>
<keyword evidence="6" id="KW-0645">Protease</keyword>
<dbReference type="FunFam" id="3.40.50.200:FF:000015">
    <property type="entry name" value="Tripeptidyl peptidase A"/>
    <property type="match status" value="1"/>
</dbReference>
<dbReference type="AlphaFoldDB" id="A0AAW0FRY7"/>
<keyword evidence="11 15" id="KW-0106">Calcium</keyword>
<feature type="chain" id="PRO_5043586785" description="tripeptidyl-peptidase II" evidence="16">
    <location>
        <begin position="19"/>
        <end position="634"/>
    </location>
</feature>
<dbReference type="InterPro" id="IPR036852">
    <property type="entry name" value="Peptidase_S8/S53_dom_sf"/>
</dbReference>
<dbReference type="Gene3D" id="3.40.50.200">
    <property type="entry name" value="Peptidase S8/S53 domain"/>
    <property type="match status" value="1"/>
</dbReference>
<keyword evidence="5" id="KW-0964">Secreted</keyword>
<feature type="binding site" evidence="15">
    <location>
        <position position="611"/>
    </location>
    <ligand>
        <name>Ca(2+)</name>
        <dbReference type="ChEBI" id="CHEBI:29108"/>
    </ligand>
</feature>
<dbReference type="PANTHER" id="PTHR14218">
    <property type="entry name" value="PROTEASE S8 TRIPEPTIDYL PEPTIDASE I CLN2"/>
    <property type="match status" value="1"/>
</dbReference>
<comment type="caution">
    <text evidence="18">The sequence shown here is derived from an EMBL/GenBank/DDBJ whole genome shotgun (WGS) entry which is preliminary data.</text>
</comment>
<dbReference type="CDD" id="cd04056">
    <property type="entry name" value="Peptidases_S53"/>
    <property type="match status" value="1"/>
</dbReference>
<reference evidence="18 19" key="1">
    <citation type="submission" date="2022-09" db="EMBL/GenBank/DDBJ databases">
        <authorList>
            <person name="Palmer J.M."/>
        </authorList>
    </citation>
    <scope>NUCLEOTIDE SEQUENCE [LARGE SCALE GENOMIC DNA]</scope>
    <source>
        <strain evidence="18 19">DSM 7382</strain>
    </source>
</reference>
<dbReference type="InterPro" id="IPR015366">
    <property type="entry name" value="S53_propep"/>
</dbReference>
<dbReference type="EC" id="3.4.14.10" evidence="4"/>
<dbReference type="InterPro" id="IPR030400">
    <property type="entry name" value="Sedolisin_dom"/>
</dbReference>
<evidence type="ECO:0000256" key="9">
    <source>
        <dbReference type="ARBA" id="ARBA00022801"/>
    </source>
</evidence>
<dbReference type="GO" id="GO:0006508">
    <property type="term" value="P:proteolysis"/>
    <property type="evidence" value="ECO:0007669"/>
    <property type="project" value="UniProtKB-KW"/>
</dbReference>
<dbReference type="Pfam" id="PF09286">
    <property type="entry name" value="Pro-kuma_activ"/>
    <property type="match status" value="1"/>
</dbReference>
<dbReference type="PROSITE" id="PS51695">
    <property type="entry name" value="SEDOLISIN"/>
    <property type="match status" value="1"/>
</dbReference>
<evidence type="ECO:0000256" key="1">
    <source>
        <dbReference type="ARBA" id="ARBA00001910"/>
    </source>
</evidence>
<evidence type="ECO:0000256" key="6">
    <source>
        <dbReference type="ARBA" id="ARBA00022670"/>
    </source>
</evidence>
<keyword evidence="7 15" id="KW-0479">Metal-binding</keyword>
<keyword evidence="9" id="KW-0378">Hydrolase</keyword>
<keyword evidence="13" id="KW-0865">Zymogen</keyword>
<keyword evidence="10" id="KW-0720">Serine protease</keyword>
<keyword evidence="8 16" id="KW-0732">Signal</keyword>
<evidence type="ECO:0000256" key="13">
    <source>
        <dbReference type="ARBA" id="ARBA00023145"/>
    </source>
</evidence>
<evidence type="ECO:0000256" key="3">
    <source>
        <dbReference type="ARBA" id="ARBA00004239"/>
    </source>
</evidence>
<keyword evidence="19" id="KW-1185">Reference proteome</keyword>
<evidence type="ECO:0000259" key="17">
    <source>
        <dbReference type="PROSITE" id="PS51695"/>
    </source>
</evidence>
<feature type="binding site" evidence="15">
    <location>
        <position position="613"/>
    </location>
    <ligand>
        <name>Ca(2+)</name>
        <dbReference type="ChEBI" id="CHEBI:29108"/>
    </ligand>
</feature>
<accession>A0AAW0FRY7</accession>
<dbReference type="CDD" id="cd11377">
    <property type="entry name" value="Pro-peptidase_S53"/>
    <property type="match status" value="1"/>
</dbReference>
<feature type="signal peptide" evidence="16">
    <location>
        <begin position="1"/>
        <end position="18"/>
    </location>
</feature>
<gene>
    <name evidence="18" type="ORF">QCA50_013444</name>
</gene>
<dbReference type="GO" id="GO:0004252">
    <property type="term" value="F:serine-type endopeptidase activity"/>
    <property type="evidence" value="ECO:0007669"/>
    <property type="project" value="InterPro"/>
</dbReference>
<evidence type="ECO:0000256" key="14">
    <source>
        <dbReference type="ARBA" id="ARBA00023180"/>
    </source>
</evidence>
<evidence type="ECO:0000256" key="5">
    <source>
        <dbReference type="ARBA" id="ARBA00022525"/>
    </source>
</evidence>
<dbReference type="EMBL" id="JASBNA010000030">
    <property type="protein sequence ID" value="KAK7683606.1"/>
    <property type="molecule type" value="Genomic_DNA"/>
</dbReference>
<evidence type="ECO:0000313" key="18">
    <source>
        <dbReference type="EMBL" id="KAK7683606.1"/>
    </source>
</evidence>